<organism evidence="1 2">
    <name type="scientific">Mycobacterium scrofulaceum</name>
    <dbReference type="NCBI Taxonomy" id="1783"/>
    <lineage>
        <taxon>Bacteria</taxon>
        <taxon>Bacillati</taxon>
        <taxon>Actinomycetota</taxon>
        <taxon>Actinomycetes</taxon>
        <taxon>Mycobacteriales</taxon>
        <taxon>Mycobacteriaceae</taxon>
        <taxon>Mycobacterium</taxon>
    </lineage>
</organism>
<evidence type="ECO:0000313" key="1">
    <source>
        <dbReference type="EMBL" id="OBH97628.1"/>
    </source>
</evidence>
<evidence type="ECO:0000313" key="2">
    <source>
        <dbReference type="Proteomes" id="UP000092207"/>
    </source>
</evidence>
<accession>A0A1A2V8J7</accession>
<dbReference type="EMBL" id="LZJY01000274">
    <property type="protein sequence ID" value="OBH97628.1"/>
    <property type="molecule type" value="Genomic_DNA"/>
</dbReference>
<dbReference type="Proteomes" id="UP000092207">
    <property type="component" value="Unassembled WGS sequence"/>
</dbReference>
<gene>
    <name evidence="1" type="ORF">A5679_20555</name>
</gene>
<comment type="caution">
    <text evidence="1">The sequence shown here is derived from an EMBL/GenBank/DDBJ whole genome shotgun (WGS) entry which is preliminary data.</text>
</comment>
<dbReference type="RefSeq" id="WP_067307521.1">
    <property type="nucleotide sequence ID" value="NZ_LZJY01000274.1"/>
</dbReference>
<reference evidence="1 2" key="1">
    <citation type="submission" date="2016-06" db="EMBL/GenBank/DDBJ databases">
        <authorList>
            <person name="Kjaerup R.B."/>
            <person name="Dalgaard T.S."/>
            <person name="Juul-Madsen H.R."/>
        </authorList>
    </citation>
    <scope>NUCLEOTIDE SEQUENCE [LARGE SCALE GENOMIC DNA]</scope>
    <source>
        <strain evidence="1 2">E2838</strain>
    </source>
</reference>
<dbReference type="Gene3D" id="1.20.1290.10">
    <property type="entry name" value="AhpD-like"/>
    <property type="match status" value="1"/>
</dbReference>
<name>A0A1A2V8J7_MYCSC</name>
<dbReference type="InterPro" id="IPR029032">
    <property type="entry name" value="AhpD-like"/>
</dbReference>
<dbReference type="PANTHER" id="PTHR34846:SF11">
    <property type="entry name" value="4-CARBOXYMUCONOLACTONE DECARBOXYLASE FAMILY PROTEIN (AFU_ORTHOLOGUE AFUA_6G11590)"/>
    <property type="match status" value="1"/>
</dbReference>
<proteinExistence type="predicted"/>
<dbReference type="SUPFAM" id="SSF69118">
    <property type="entry name" value="AhpD-like"/>
    <property type="match status" value="1"/>
</dbReference>
<dbReference type="PANTHER" id="PTHR34846">
    <property type="entry name" value="4-CARBOXYMUCONOLACTONE DECARBOXYLASE FAMILY PROTEIN (AFU_ORTHOLOGUE AFUA_6G11590)"/>
    <property type="match status" value="1"/>
</dbReference>
<dbReference type="AlphaFoldDB" id="A0A1A2V8J7"/>
<sequence length="196" mass="21535">MPDTTRLPPLPPPSLSTQQKRLYDDMAAVIERNFDGLVARRKDGALIGPFNGWLHFPQFGAPAWAFNKALWEHRVLPDAVHQLVILVTAARYGARYEIYGHEHFARRAGLAERKIATIAAGQRPHDLDDDESAAYDMAAALNRGGPLPETTYQAARHAFGAEGLAEIVFLVGCFSMVGITLNAFDASVPGREEDLL</sequence>
<protein>
    <submittedName>
        <fullName evidence="1">4-carboxymuconolactone decarboxylase</fullName>
    </submittedName>
</protein>